<dbReference type="InterPro" id="IPR002645">
    <property type="entry name" value="STAS_dom"/>
</dbReference>
<evidence type="ECO:0000313" key="6">
    <source>
        <dbReference type="Proteomes" id="UP001499843"/>
    </source>
</evidence>
<dbReference type="PANTHER" id="PTHR33495:SF2">
    <property type="entry name" value="ANTI-SIGMA FACTOR ANTAGONIST TM_1081-RELATED"/>
    <property type="match status" value="1"/>
</dbReference>
<dbReference type="Gene3D" id="3.30.750.24">
    <property type="entry name" value="STAS domain"/>
    <property type="match status" value="1"/>
</dbReference>
<evidence type="ECO:0000256" key="3">
    <source>
        <dbReference type="SAM" id="MobiDB-lite"/>
    </source>
</evidence>
<dbReference type="SUPFAM" id="SSF52091">
    <property type="entry name" value="SpoIIaa-like"/>
    <property type="match status" value="1"/>
</dbReference>
<dbReference type="PROSITE" id="PS50801">
    <property type="entry name" value="STAS"/>
    <property type="match status" value="1"/>
</dbReference>
<dbReference type="InterPro" id="IPR003658">
    <property type="entry name" value="Anti-sigma_ant"/>
</dbReference>
<dbReference type="NCBIfam" id="TIGR00377">
    <property type="entry name" value="ant_ant_sig"/>
    <property type="match status" value="1"/>
</dbReference>
<feature type="domain" description="STAS" evidence="4">
    <location>
        <begin position="42"/>
        <end position="127"/>
    </location>
</feature>
<reference evidence="5 6" key="1">
    <citation type="journal article" date="2019" name="Int. J. Syst. Evol. Microbiol.">
        <title>The Global Catalogue of Microorganisms (GCM) 10K type strain sequencing project: providing services to taxonomists for standard genome sequencing and annotation.</title>
        <authorList>
            <consortium name="The Broad Institute Genomics Platform"/>
            <consortium name="The Broad Institute Genome Sequencing Center for Infectious Disease"/>
            <person name="Wu L."/>
            <person name="Ma J."/>
        </authorList>
    </citation>
    <scope>NUCLEOTIDE SEQUENCE [LARGE SCALE GENOMIC DNA]</scope>
    <source>
        <strain evidence="5 6">JCM 16114</strain>
    </source>
</reference>
<dbReference type="CDD" id="cd07043">
    <property type="entry name" value="STAS_anti-anti-sigma_factors"/>
    <property type="match status" value="1"/>
</dbReference>
<dbReference type="EMBL" id="BAAAQX010000010">
    <property type="protein sequence ID" value="GAA2208898.1"/>
    <property type="molecule type" value="Genomic_DNA"/>
</dbReference>
<evidence type="ECO:0000256" key="2">
    <source>
        <dbReference type="RuleBase" id="RU003749"/>
    </source>
</evidence>
<keyword evidence="6" id="KW-1185">Reference proteome</keyword>
<protein>
    <recommendedName>
        <fullName evidence="2">Anti-sigma factor antagonist</fullName>
    </recommendedName>
</protein>
<feature type="compositionally biased region" description="Low complexity" evidence="3">
    <location>
        <begin position="1"/>
        <end position="16"/>
    </location>
</feature>
<dbReference type="Proteomes" id="UP001499843">
    <property type="component" value="Unassembled WGS sequence"/>
</dbReference>
<proteinExistence type="inferred from homology"/>
<comment type="similarity">
    <text evidence="1 2">Belongs to the anti-sigma-factor antagonist family.</text>
</comment>
<feature type="region of interest" description="Disordered" evidence="3">
    <location>
        <begin position="1"/>
        <end position="33"/>
    </location>
</feature>
<organism evidence="5 6">
    <name type="scientific">Nonomuraea monospora</name>
    <dbReference type="NCBI Taxonomy" id="568818"/>
    <lineage>
        <taxon>Bacteria</taxon>
        <taxon>Bacillati</taxon>
        <taxon>Actinomycetota</taxon>
        <taxon>Actinomycetes</taxon>
        <taxon>Streptosporangiales</taxon>
        <taxon>Streptosporangiaceae</taxon>
        <taxon>Nonomuraea</taxon>
    </lineage>
</organism>
<sequence length="127" mass="12831">MTPSPRSPAEAPSPASTGDLTGPVTPSAAVAGGQETPTTVLLSGDIDIFTSAALRGHLLDTLRTSASVLVLDLSGVTYCDAGGLAVLIGVQRRARAQGVTVAVVAPPPFLSRLLRVTGLGRSLRMVA</sequence>
<accession>A0ABN3CHT2</accession>
<dbReference type="InterPro" id="IPR058548">
    <property type="entry name" value="MlaB-like_STAS"/>
</dbReference>
<evidence type="ECO:0000256" key="1">
    <source>
        <dbReference type="ARBA" id="ARBA00009013"/>
    </source>
</evidence>
<evidence type="ECO:0000259" key="4">
    <source>
        <dbReference type="PROSITE" id="PS50801"/>
    </source>
</evidence>
<comment type="caution">
    <text evidence="5">The sequence shown here is derived from an EMBL/GenBank/DDBJ whole genome shotgun (WGS) entry which is preliminary data.</text>
</comment>
<name>A0ABN3CHT2_9ACTN</name>
<dbReference type="PANTHER" id="PTHR33495">
    <property type="entry name" value="ANTI-SIGMA FACTOR ANTAGONIST TM_1081-RELATED-RELATED"/>
    <property type="match status" value="1"/>
</dbReference>
<gene>
    <name evidence="5" type="ORF">GCM10009850_043560</name>
</gene>
<dbReference type="InterPro" id="IPR036513">
    <property type="entry name" value="STAS_dom_sf"/>
</dbReference>
<dbReference type="Pfam" id="PF13466">
    <property type="entry name" value="STAS_2"/>
    <property type="match status" value="1"/>
</dbReference>
<dbReference type="RefSeq" id="WP_344477471.1">
    <property type="nucleotide sequence ID" value="NZ_BAAAQX010000010.1"/>
</dbReference>
<evidence type="ECO:0000313" key="5">
    <source>
        <dbReference type="EMBL" id="GAA2208898.1"/>
    </source>
</evidence>